<name>A0A9N9GVD3_9GLOM</name>
<proteinExistence type="predicted"/>
<evidence type="ECO:0000313" key="1">
    <source>
        <dbReference type="EMBL" id="CAG8632507.1"/>
    </source>
</evidence>
<dbReference type="AlphaFoldDB" id="A0A9N9GVD3"/>
<gene>
    <name evidence="1" type="ORF">AGERDE_LOCUS10595</name>
</gene>
<accession>A0A9N9GVD3</accession>
<comment type="caution">
    <text evidence="1">The sequence shown here is derived from an EMBL/GenBank/DDBJ whole genome shotgun (WGS) entry which is preliminary data.</text>
</comment>
<dbReference type="OrthoDB" id="2351813at2759"/>
<sequence length="257" mass="29223">MSLPKINKKIAKNSNHLELNFVKSRKNIKSDNIYWSDALETRLRQLYAYDNIVDVFWGRRITEHLAGNKRWHVYVVTRDPFEKTEKVAKDEVIYFISEIAGFVSAEIHPQSPDDQLPAWKKVPQDLQNNLVGTTTGYKRTDSKFTDTPAIILYVRQKGILRCGCGGPFPKMIRGFLTDVVEAYVVTPCVGLTGSRNMIGTLDVAVVENTRRIGIISCEHVVKFKDVDTTSESIQPSHEDLLDAPERKLRNITLVQNC</sequence>
<dbReference type="EMBL" id="CAJVPL010003426">
    <property type="protein sequence ID" value="CAG8632507.1"/>
    <property type="molecule type" value="Genomic_DNA"/>
</dbReference>
<organism evidence="1 2">
    <name type="scientific">Ambispora gerdemannii</name>
    <dbReference type="NCBI Taxonomy" id="144530"/>
    <lineage>
        <taxon>Eukaryota</taxon>
        <taxon>Fungi</taxon>
        <taxon>Fungi incertae sedis</taxon>
        <taxon>Mucoromycota</taxon>
        <taxon>Glomeromycotina</taxon>
        <taxon>Glomeromycetes</taxon>
        <taxon>Archaeosporales</taxon>
        <taxon>Ambisporaceae</taxon>
        <taxon>Ambispora</taxon>
    </lineage>
</organism>
<dbReference type="Proteomes" id="UP000789831">
    <property type="component" value="Unassembled WGS sequence"/>
</dbReference>
<evidence type="ECO:0000313" key="2">
    <source>
        <dbReference type="Proteomes" id="UP000789831"/>
    </source>
</evidence>
<protein>
    <submittedName>
        <fullName evidence="1">10288_t:CDS:1</fullName>
    </submittedName>
</protein>
<keyword evidence="2" id="KW-1185">Reference proteome</keyword>
<reference evidence="1" key="1">
    <citation type="submission" date="2021-06" db="EMBL/GenBank/DDBJ databases">
        <authorList>
            <person name="Kallberg Y."/>
            <person name="Tangrot J."/>
            <person name="Rosling A."/>
        </authorList>
    </citation>
    <scope>NUCLEOTIDE SEQUENCE</scope>
    <source>
        <strain evidence="1">MT106</strain>
    </source>
</reference>